<dbReference type="EMBL" id="CP061799">
    <property type="protein sequence ID" value="QTA80121.1"/>
    <property type="molecule type" value="Genomic_DNA"/>
</dbReference>
<dbReference type="KEGG" id="dli:dnl_24080"/>
<evidence type="ECO:0008006" key="3">
    <source>
        <dbReference type="Google" id="ProtNLM"/>
    </source>
</evidence>
<proteinExistence type="predicted"/>
<name>A0A975B787_9BACT</name>
<reference evidence="1" key="1">
    <citation type="journal article" date="2021" name="Microb. Physiol.">
        <title>Proteogenomic Insights into the Physiology of Marine, Sulfate-Reducing, Filamentous Desulfonema limicola and Desulfonema magnum.</title>
        <authorList>
            <person name="Schnaars V."/>
            <person name="Wohlbrand L."/>
            <person name="Scheve S."/>
            <person name="Hinrichs C."/>
            <person name="Reinhardt R."/>
            <person name="Rabus R."/>
        </authorList>
    </citation>
    <scope>NUCLEOTIDE SEQUENCE</scope>
    <source>
        <strain evidence="1">5ac10</strain>
    </source>
</reference>
<gene>
    <name evidence="1" type="ORF">dnl_24080</name>
</gene>
<evidence type="ECO:0000313" key="1">
    <source>
        <dbReference type="EMBL" id="QTA80121.1"/>
    </source>
</evidence>
<evidence type="ECO:0000313" key="2">
    <source>
        <dbReference type="Proteomes" id="UP000663720"/>
    </source>
</evidence>
<dbReference type="RefSeq" id="WP_207691795.1">
    <property type="nucleotide sequence ID" value="NZ_CP061799.1"/>
</dbReference>
<sequence length="142" mass="16338">MKKQDVPQDNGINEGVKEITYAVDENGRYTLVQSVGWEPKTIVNDQAWEAITHDIIEQIKLIRAGKRSPLAFHMVKNLMDAGLLASYVNLPRWRVNRHLNPKIYNKLKPEILARYADVFGISINQLNEVPDISETDFYKEQS</sequence>
<protein>
    <recommendedName>
        <fullName evidence="3">HTH cro/C1-type domain-containing protein</fullName>
    </recommendedName>
</protein>
<accession>A0A975B787</accession>
<dbReference type="AlphaFoldDB" id="A0A975B787"/>
<organism evidence="1 2">
    <name type="scientific">Desulfonema limicola</name>
    <dbReference type="NCBI Taxonomy" id="45656"/>
    <lineage>
        <taxon>Bacteria</taxon>
        <taxon>Pseudomonadati</taxon>
        <taxon>Thermodesulfobacteriota</taxon>
        <taxon>Desulfobacteria</taxon>
        <taxon>Desulfobacterales</taxon>
        <taxon>Desulfococcaceae</taxon>
        <taxon>Desulfonema</taxon>
    </lineage>
</organism>
<dbReference type="Proteomes" id="UP000663720">
    <property type="component" value="Chromosome"/>
</dbReference>
<keyword evidence="2" id="KW-1185">Reference proteome</keyword>